<dbReference type="AlphaFoldDB" id="A0A242K508"/>
<protein>
    <submittedName>
        <fullName evidence="2">Uncharacterized protein</fullName>
    </submittedName>
</protein>
<feature type="transmembrane region" description="Helical" evidence="1">
    <location>
        <begin position="6"/>
        <end position="30"/>
    </location>
</feature>
<dbReference type="RefSeq" id="WP_170924848.1">
    <property type="nucleotide sequence ID" value="NZ_CP147247.1"/>
</dbReference>
<dbReference type="Proteomes" id="UP000195141">
    <property type="component" value="Chromosome"/>
</dbReference>
<sequence length="51" mass="5780">MQQTIITAIIWLVSFLIGLVALYFVLAFGIRDGINESVLGKKIRDEQKTKK</sequence>
<evidence type="ECO:0000313" key="4">
    <source>
        <dbReference type="Proteomes" id="UP000195141"/>
    </source>
</evidence>
<evidence type="ECO:0000313" key="3">
    <source>
        <dbReference type="EMBL" id="WYJ89906.1"/>
    </source>
</evidence>
<reference evidence="3" key="2">
    <citation type="submission" date="2017-05" db="EMBL/GenBank/DDBJ databases">
        <authorList>
            <consortium name="The Broad Institute Genomics Platform"/>
            <consortium name="The Broad Institute Genomic Center for Infectious Diseases"/>
            <person name="Earl A."/>
            <person name="Manson A."/>
            <person name="Schwartman J."/>
            <person name="Gilmore M."/>
            <person name="Abouelleil A."/>
            <person name="Cao P."/>
            <person name="Chapman S."/>
            <person name="Cusick C."/>
            <person name="Shea T."/>
            <person name="Young S."/>
            <person name="Neafsey D."/>
            <person name="Nusbaum C."/>
            <person name="Birren B."/>
        </authorList>
    </citation>
    <scope>NUCLEOTIDE SEQUENCE</scope>
    <source>
        <strain evidence="3">9E7_DIV0242</strain>
    </source>
</reference>
<organism evidence="2">
    <name type="scientific">Candidatus Enterococcus clewellii</name>
    <dbReference type="NCBI Taxonomy" id="1834193"/>
    <lineage>
        <taxon>Bacteria</taxon>
        <taxon>Bacillati</taxon>
        <taxon>Bacillota</taxon>
        <taxon>Bacilli</taxon>
        <taxon>Lactobacillales</taxon>
        <taxon>Enterococcaceae</taxon>
        <taxon>Enterococcus</taxon>
    </lineage>
</organism>
<keyword evidence="1" id="KW-0472">Membrane</keyword>
<proteinExistence type="predicted"/>
<accession>A0A242K508</accession>
<gene>
    <name evidence="3" type="ORF">A5888_001634</name>
    <name evidence="2" type="ORF">A5888_003180</name>
</gene>
<keyword evidence="1" id="KW-1133">Transmembrane helix</keyword>
<dbReference type="EMBL" id="CP147247">
    <property type="protein sequence ID" value="WYJ89906.1"/>
    <property type="molecule type" value="Genomic_DNA"/>
</dbReference>
<evidence type="ECO:0000256" key="1">
    <source>
        <dbReference type="SAM" id="Phobius"/>
    </source>
</evidence>
<reference evidence="3" key="3">
    <citation type="submission" date="2024-03" db="EMBL/GenBank/DDBJ databases">
        <title>The Genome Sequence of Enterococcus sp. DIV0242b.</title>
        <authorList>
            <consortium name="The Broad Institute Genomics Platform"/>
            <consortium name="The Broad Institute Microbial Omics Core"/>
            <consortium name="The Broad Institute Genomic Center for Infectious Diseases"/>
            <person name="Earl A."/>
            <person name="Manson A."/>
            <person name="Gilmore M."/>
            <person name="Schwartman J."/>
            <person name="Shea T."/>
            <person name="Abouelleil A."/>
            <person name="Cao P."/>
            <person name="Chapman S."/>
            <person name="Cusick C."/>
            <person name="Young S."/>
            <person name="Neafsey D."/>
            <person name="Nusbaum C."/>
            <person name="Birren B."/>
        </authorList>
    </citation>
    <scope>NUCLEOTIDE SEQUENCE</scope>
    <source>
        <strain evidence="3">9E7_DIV0242</strain>
    </source>
</reference>
<reference evidence="2" key="1">
    <citation type="submission" date="2017-05" db="EMBL/GenBank/DDBJ databases">
        <title>The Genome Sequence of Enterococcus sp. 9E7_DIV0242.</title>
        <authorList>
            <consortium name="The Broad Institute Genomics Platform"/>
            <consortium name="The Broad Institute Genomic Center for Infectious Diseases"/>
            <person name="Earl A."/>
            <person name="Manson A."/>
            <person name="Schwartman J."/>
            <person name="Gilmore M."/>
            <person name="Abouelleil A."/>
            <person name="Cao P."/>
            <person name="Chapman S."/>
            <person name="Cusick C."/>
            <person name="Shea T."/>
            <person name="Young S."/>
            <person name="Neafsey D."/>
            <person name="Nusbaum C."/>
            <person name="Birren B."/>
        </authorList>
    </citation>
    <scope>NUCLEOTIDE SEQUENCE [LARGE SCALE GENOMIC DNA]</scope>
    <source>
        <strain evidence="2">9E7_DIV0242</strain>
    </source>
</reference>
<name>A0A242K508_9ENTE</name>
<keyword evidence="4" id="KW-1185">Reference proteome</keyword>
<dbReference type="EMBL" id="NGMM01000005">
    <property type="protein sequence ID" value="OTP13702.1"/>
    <property type="molecule type" value="Genomic_DNA"/>
</dbReference>
<evidence type="ECO:0000313" key="2">
    <source>
        <dbReference type="EMBL" id="OTP13702.1"/>
    </source>
</evidence>
<keyword evidence="1" id="KW-0812">Transmembrane</keyword>